<dbReference type="RefSeq" id="WP_184857465.1">
    <property type="nucleotide sequence ID" value="NZ_JACHIR010000001.1"/>
</dbReference>
<organism evidence="1 2">
    <name type="scientific">Kutzneria kofuensis</name>
    <dbReference type="NCBI Taxonomy" id="103725"/>
    <lineage>
        <taxon>Bacteria</taxon>
        <taxon>Bacillati</taxon>
        <taxon>Actinomycetota</taxon>
        <taxon>Actinomycetes</taxon>
        <taxon>Pseudonocardiales</taxon>
        <taxon>Pseudonocardiaceae</taxon>
        <taxon>Kutzneria</taxon>
    </lineage>
</organism>
<evidence type="ECO:0000313" key="2">
    <source>
        <dbReference type="Proteomes" id="UP000585638"/>
    </source>
</evidence>
<name>A0A7W9NEG4_9PSEU</name>
<accession>A0A7W9NEG4</accession>
<dbReference type="InterPro" id="IPR052939">
    <property type="entry name" value="23S_rRNA_MeTrnsfrase_RlmA"/>
</dbReference>
<keyword evidence="1" id="KW-0808">Transferase</keyword>
<reference evidence="1 2" key="1">
    <citation type="submission" date="2020-08" db="EMBL/GenBank/DDBJ databases">
        <title>Sequencing the genomes of 1000 actinobacteria strains.</title>
        <authorList>
            <person name="Klenk H.-P."/>
        </authorList>
    </citation>
    <scope>NUCLEOTIDE SEQUENCE [LARGE SCALE GENOMIC DNA]</scope>
    <source>
        <strain evidence="1 2">DSM 43851</strain>
    </source>
</reference>
<dbReference type="Proteomes" id="UP000585638">
    <property type="component" value="Unassembled WGS sequence"/>
</dbReference>
<dbReference type="SUPFAM" id="SSF53335">
    <property type="entry name" value="S-adenosyl-L-methionine-dependent methyltransferases"/>
    <property type="match status" value="1"/>
</dbReference>
<dbReference type="GO" id="GO:0032259">
    <property type="term" value="P:methylation"/>
    <property type="evidence" value="ECO:0007669"/>
    <property type="project" value="UniProtKB-KW"/>
</dbReference>
<gene>
    <name evidence="1" type="ORF">BJ998_000119</name>
</gene>
<evidence type="ECO:0000313" key="1">
    <source>
        <dbReference type="EMBL" id="MBB5888923.1"/>
    </source>
</evidence>
<dbReference type="PANTHER" id="PTHR43460">
    <property type="entry name" value="METHYLTRANSFERASE"/>
    <property type="match status" value="1"/>
</dbReference>
<protein>
    <submittedName>
        <fullName evidence="1">SAM-dependent methyltransferase</fullName>
    </submittedName>
</protein>
<keyword evidence="1" id="KW-0489">Methyltransferase</keyword>
<proteinExistence type="predicted"/>
<keyword evidence="2" id="KW-1185">Reference proteome</keyword>
<dbReference type="GO" id="GO:0008168">
    <property type="term" value="F:methyltransferase activity"/>
    <property type="evidence" value="ECO:0007669"/>
    <property type="project" value="UniProtKB-KW"/>
</dbReference>
<dbReference type="EMBL" id="JACHIR010000001">
    <property type="protein sequence ID" value="MBB5888923.1"/>
    <property type="molecule type" value="Genomic_DNA"/>
</dbReference>
<dbReference type="Gene3D" id="3.40.50.150">
    <property type="entry name" value="Vaccinia Virus protein VP39"/>
    <property type="match status" value="1"/>
</dbReference>
<dbReference type="PANTHER" id="PTHR43460:SF1">
    <property type="entry name" value="METHYLTRANSFERASE TYPE 11 DOMAIN-CONTAINING PROTEIN"/>
    <property type="match status" value="1"/>
</dbReference>
<dbReference type="InterPro" id="IPR029063">
    <property type="entry name" value="SAM-dependent_MTases_sf"/>
</dbReference>
<comment type="caution">
    <text evidence="1">The sequence shown here is derived from an EMBL/GenBank/DDBJ whole genome shotgun (WGS) entry which is preliminary data.</text>
</comment>
<dbReference type="AlphaFoldDB" id="A0A7W9NEG4"/>
<sequence length="245" mass="26353">MGDYDSLVAAAEAVPLHGWDFGWLDGRAVTAEPSWRYPDLARELLRDAGAVLDIDTGGGELLATLGPPAGQTWAAEGWPPNVSVASERLASLGVTVVATEGLPFADGEFSLVLNRHGRFDAAGTARVLAPGGVLLTQQVGGDDCADLNRALGAPVADRRWNLDMATEALTSVGLDIVDAAEEWPLLTFHDVGAVVYQLRMVPWQVPDFTVARYDDALRRLHARIESEGSFAVRTHRFLVRAAKRV</sequence>